<protein>
    <submittedName>
        <fullName evidence="2">Uncharacterized protein</fullName>
    </submittedName>
</protein>
<dbReference type="AlphaFoldDB" id="A0A2P6Q821"/>
<evidence type="ECO:0000313" key="2">
    <source>
        <dbReference type="EMBL" id="PRQ30319.1"/>
    </source>
</evidence>
<feature type="region of interest" description="Disordered" evidence="1">
    <location>
        <begin position="1"/>
        <end position="21"/>
    </location>
</feature>
<keyword evidence="3" id="KW-1185">Reference proteome</keyword>
<organism evidence="2 3">
    <name type="scientific">Rosa chinensis</name>
    <name type="common">China rose</name>
    <dbReference type="NCBI Taxonomy" id="74649"/>
    <lineage>
        <taxon>Eukaryota</taxon>
        <taxon>Viridiplantae</taxon>
        <taxon>Streptophyta</taxon>
        <taxon>Embryophyta</taxon>
        <taxon>Tracheophyta</taxon>
        <taxon>Spermatophyta</taxon>
        <taxon>Magnoliopsida</taxon>
        <taxon>eudicotyledons</taxon>
        <taxon>Gunneridae</taxon>
        <taxon>Pentapetalae</taxon>
        <taxon>rosids</taxon>
        <taxon>fabids</taxon>
        <taxon>Rosales</taxon>
        <taxon>Rosaceae</taxon>
        <taxon>Rosoideae</taxon>
        <taxon>Rosoideae incertae sedis</taxon>
        <taxon>Rosa</taxon>
    </lineage>
</organism>
<dbReference type="Gramene" id="PRQ30319">
    <property type="protein sequence ID" value="PRQ30319"/>
    <property type="gene ID" value="RchiOBHm_Chr5g0023301"/>
</dbReference>
<accession>A0A2P6Q821</accession>
<dbReference type="Proteomes" id="UP000238479">
    <property type="component" value="Chromosome 5"/>
</dbReference>
<gene>
    <name evidence="2" type="ORF">RchiOBHm_Chr5g0023301</name>
</gene>
<dbReference type="EMBL" id="PDCK01000043">
    <property type="protein sequence ID" value="PRQ30319.1"/>
    <property type="molecule type" value="Genomic_DNA"/>
</dbReference>
<evidence type="ECO:0000256" key="1">
    <source>
        <dbReference type="SAM" id="MobiDB-lite"/>
    </source>
</evidence>
<comment type="caution">
    <text evidence="2">The sequence shown here is derived from an EMBL/GenBank/DDBJ whole genome shotgun (WGS) entry which is preliminary data.</text>
</comment>
<reference evidence="2 3" key="1">
    <citation type="journal article" date="2018" name="Nat. Genet.">
        <title>The Rosa genome provides new insights in the design of modern roses.</title>
        <authorList>
            <person name="Bendahmane M."/>
        </authorList>
    </citation>
    <scope>NUCLEOTIDE SEQUENCE [LARGE SCALE GENOMIC DNA]</scope>
    <source>
        <strain evidence="3">cv. Old Blush</strain>
    </source>
</reference>
<evidence type="ECO:0000313" key="3">
    <source>
        <dbReference type="Proteomes" id="UP000238479"/>
    </source>
</evidence>
<proteinExistence type="predicted"/>
<dbReference type="OMA" id="HCKENVI"/>
<dbReference type="STRING" id="74649.A0A2P6Q821"/>
<name>A0A2P6Q821_ROSCH</name>
<sequence>MGDSTPLLCESNSAESEPPLRQKHLPSLDSAIELCIGDFGWAQFLQAILVSFAWFFNAQQTFITVFTDAQPAWHCTQQLTDIPCSCNSSFSNICQLPESKWDWDRPKHTSVISE</sequence>